<dbReference type="EMBL" id="JAAMRF010000001">
    <property type="protein sequence ID" value="MBA1271783.1"/>
    <property type="molecule type" value="Genomic_DNA"/>
</dbReference>
<protein>
    <recommendedName>
        <fullName evidence="4">Lipoprotein</fullName>
    </recommendedName>
</protein>
<evidence type="ECO:0000313" key="2">
    <source>
        <dbReference type="EMBL" id="MBA1271783.1"/>
    </source>
</evidence>
<reference evidence="2 3" key="1">
    <citation type="submission" date="2020-02" db="EMBL/GenBank/DDBJ databases">
        <title>Synteny-based analysis reveals conserved mechanism for high triclosan tolerance in Pseudomonas, as well as instances of horizontal transfer.</title>
        <authorList>
            <person name="Mcfarland A.G."/>
            <person name="Bertucci H.K."/>
            <person name="Litmann E."/>
            <person name="Shen J."/>
            <person name="Huttenhower C."/>
            <person name="Hartmann E.M."/>
        </authorList>
    </citation>
    <scope>NUCLEOTIDE SEQUENCE [LARGE SCALE GENOMIC DNA]</scope>
    <source>
        <strain evidence="2 3">115A1</strain>
    </source>
</reference>
<feature type="signal peptide" evidence="1">
    <location>
        <begin position="1"/>
        <end position="30"/>
    </location>
</feature>
<sequence length="474" mass="52915">MTSNSRPSLRYHLPVALVAAALSSACSSLSSPAPSGPHPGLAVFNQAINQPVRPDTIVREGDKVSYLAATSPEAPVLARFEIACNGTSASMFYRTDRGMMPFSHSPTSTRLPRLQFEQLQQSDQLKSVCEQRPVPDWRVLDTAEGKDWLLIDLRSVRVEDGVLKAWTGKHYYRQQLNGANRELISQERERLAISCDEQTLKVASHFTLDVASRVLNGWVRPEDDFKPVKEATPDHQRLYEAICKGGEALSALPSFEPRTSRPILITSPRVSPQVIADIETLGLQAPRLNLKKVNYRYDAALFNGARFDGRAKTDLISVDEASGQVLVQPTENITDPQVRLTFRGLFELARTSIDRKTGKEVELSTVTAVRFTGNWQDLPPNSEVAYTLTRTQNTLEGPRSQGSTVTCKIGEEGPASRYNAGLQGTAKPINCIKMKTRKMEWSERFIFLNDYGVFLHTFENSVLGRWAWYIESVE</sequence>
<evidence type="ECO:0008006" key="4">
    <source>
        <dbReference type="Google" id="ProtNLM"/>
    </source>
</evidence>
<evidence type="ECO:0000313" key="3">
    <source>
        <dbReference type="Proteomes" id="UP000786387"/>
    </source>
</evidence>
<keyword evidence="3" id="KW-1185">Reference proteome</keyword>
<comment type="caution">
    <text evidence="2">The sequence shown here is derived from an EMBL/GenBank/DDBJ whole genome shotgun (WGS) entry which is preliminary data.</text>
</comment>
<dbReference type="Proteomes" id="UP000786387">
    <property type="component" value="Unassembled WGS sequence"/>
</dbReference>
<name>A0ABR5YV23_9GAMM</name>
<gene>
    <name evidence="2" type="ORF">G7026_00305</name>
</gene>
<accession>A0ABR5YV23</accession>
<proteinExistence type="predicted"/>
<feature type="chain" id="PRO_5045163888" description="Lipoprotein" evidence="1">
    <location>
        <begin position="31"/>
        <end position="474"/>
    </location>
</feature>
<evidence type="ECO:0000256" key="1">
    <source>
        <dbReference type="SAM" id="SignalP"/>
    </source>
</evidence>
<keyword evidence="1" id="KW-0732">Signal</keyword>
<organism evidence="2 3">
    <name type="scientific">Stutzerimonas azotifigens</name>
    <dbReference type="NCBI Taxonomy" id="291995"/>
    <lineage>
        <taxon>Bacteria</taxon>
        <taxon>Pseudomonadati</taxon>
        <taxon>Pseudomonadota</taxon>
        <taxon>Gammaproteobacteria</taxon>
        <taxon>Pseudomonadales</taxon>
        <taxon>Pseudomonadaceae</taxon>
        <taxon>Stutzerimonas</taxon>
    </lineage>
</organism>
<dbReference type="PROSITE" id="PS51257">
    <property type="entry name" value="PROKAR_LIPOPROTEIN"/>
    <property type="match status" value="1"/>
</dbReference>
<dbReference type="RefSeq" id="WP_181068594.1">
    <property type="nucleotide sequence ID" value="NZ_JAAMRF010000001.1"/>
</dbReference>